<dbReference type="EMBL" id="HBUE01100499">
    <property type="protein sequence ID" value="CAG6485157.1"/>
    <property type="molecule type" value="Transcribed_RNA"/>
</dbReference>
<protein>
    <submittedName>
        <fullName evidence="1">(northern house mosquito) hypothetical protein</fullName>
    </submittedName>
</protein>
<dbReference type="EMBL" id="HBUE01100502">
    <property type="protein sequence ID" value="CAG6485160.1"/>
    <property type="molecule type" value="Transcribed_RNA"/>
</dbReference>
<sequence length="149" mass="16513">MNLGSLSLPIVTNGIQLRIFIFHTTSMSTKASSSLKHNRQIRRSLNSLAFSRMAGSLARTSAGIMSTTLRCSLQTELKIVSHIIFYSVDAPQMRDPEILEVVKFTTFLHAPSPTILLHHSSSLCKNPLRCVVGELVFNSPSHQTSMLLF</sequence>
<evidence type="ECO:0000313" key="1">
    <source>
        <dbReference type="EMBL" id="CAG6485155.1"/>
    </source>
</evidence>
<name>A0A8D8C4J2_CULPI</name>
<dbReference type="EMBL" id="HBUE01100498">
    <property type="protein sequence ID" value="CAG6485156.1"/>
    <property type="molecule type" value="Transcribed_RNA"/>
</dbReference>
<organism evidence="1">
    <name type="scientific">Culex pipiens</name>
    <name type="common">House mosquito</name>
    <dbReference type="NCBI Taxonomy" id="7175"/>
    <lineage>
        <taxon>Eukaryota</taxon>
        <taxon>Metazoa</taxon>
        <taxon>Ecdysozoa</taxon>
        <taxon>Arthropoda</taxon>
        <taxon>Hexapoda</taxon>
        <taxon>Insecta</taxon>
        <taxon>Pterygota</taxon>
        <taxon>Neoptera</taxon>
        <taxon>Endopterygota</taxon>
        <taxon>Diptera</taxon>
        <taxon>Nematocera</taxon>
        <taxon>Culicoidea</taxon>
        <taxon>Culicidae</taxon>
        <taxon>Culicinae</taxon>
        <taxon>Culicini</taxon>
        <taxon>Culex</taxon>
        <taxon>Culex</taxon>
    </lineage>
</organism>
<accession>A0A8D8C4J2</accession>
<dbReference type="EMBL" id="HBUE01100504">
    <property type="protein sequence ID" value="CAG6485163.1"/>
    <property type="molecule type" value="Transcribed_RNA"/>
</dbReference>
<reference evidence="1" key="1">
    <citation type="submission" date="2021-05" db="EMBL/GenBank/DDBJ databases">
        <authorList>
            <person name="Alioto T."/>
            <person name="Alioto T."/>
            <person name="Gomez Garrido J."/>
        </authorList>
    </citation>
    <scope>NUCLEOTIDE SEQUENCE</scope>
</reference>
<dbReference type="EMBL" id="HBUE01100500">
    <property type="protein sequence ID" value="CAG6485158.1"/>
    <property type="molecule type" value="Transcribed_RNA"/>
</dbReference>
<dbReference type="EMBL" id="HBUE01100497">
    <property type="protein sequence ID" value="CAG6485155.1"/>
    <property type="molecule type" value="Transcribed_RNA"/>
</dbReference>
<proteinExistence type="predicted"/>
<dbReference type="AlphaFoldDB" id="A0A8D8C4J2"/>